<dbReference type="Proteomes" id="UP001321492">
    <property type="component" value="Unassembled WGS sequence"/>
</dbReference>
<name>A0ABT7AGF1_9HYPH</name>
<keyword evidence="1" id="KW-0812">Transmembrane</keyword>
<dbReference type="InterPro" id="IPR045531">
    <property type="entry name" value="DUF6468"/>
</dbReference>
<dbReference type="RefSeq" id="WP_283740443.1">
    <property type="nucleotide sequence ID" value="NZ_JASJEV010000005.1"/>
</dbReference>
<sequence length="161" mass="16846">MSTTIGLLADGMMAVLLVATIGTCVALNKRIVRLKADESAMRKTISELVLATETAERAIAGLRTTLGDCDRTLAERLRTAERYAADLSEQVSAGEGVMSRIAQIVEASQLVAPAKAANEQTPPALEAAPEVSRAASRLSAAASTAQKLAERALKRLEGQAA</sequence>
<reference evidence="3 4" key="1">
    <citation type="submission" date="2023-05" db="EMBL/GenBank/DDBJ databases">
        <title>Chelatococcus sp. nov., a moderately thermophilic bacterium isolated from hot spring microbial mat.</title>
        <authorList>
            <person name="Hu C.-J."/>
            <person name="Li W.-J."/>
        </authorList>
    </citation>
    <scope>NUCLEOTIDE SEQUENCE [LARGE SCALE GENOMIC DNA]</scope>
    <source>
        <strain evidence="3 4">SYSU G07232</strain>
    </source>
</reference>
<gene>
    <name evidence="3" type="ORF">QNA08_09395</name>
</gene>
<proteinExistence type="predicted"/>
<evidence type="ECO:0000313" key="4">
    <source>
        <dbReference type="Proteomes" id="UP001321492"/>
    </source>
</evidence>
<dbReference type="EMBL" id="JASJEV010000005">
    <property type="protein sequence ID" value="MDJ1158447.1"/>
    <property type="molecule type" value="Genomic_DNA"/>
</dbReference>
<organism evidence="3 4">
    <name type="scientific">Chelatococcus albus</name>
    <dbReference type="NCBI Taxonomy" id="3047466"/>
    <lineage>
        <taxon>Bacteria</taxon>
        <taxon>Pseudomonadati</taxon>
        <taxon>Pseudomonadota</taxon>
        <taxon>Alphaproteobacteria</taxon>
        <taxon>Hyphomicrobiales</taxon>
        <taxon>Chelatococcaceae</taxon>
        <taxon>Chelatococcus</taxon>
    </lineage>
</organism>
<keyword evidence="1" id="KW-1133">Transmembrane helix</keyword>
<feature type="domain" description="DUF6468" evidence="2">
    <location>
        <begin position="34"/>
        <end position="108"/>
    </location>
</feature>
<keyword evidence="1" id="KW-0472">Membrane</keyword>
<comment type="caution">
    <text evidence="3">The sequence shown here is derived from an EMBL/GenBank/DDBJ whole genome shotgun (WGS) entry which is preliminary data.</text>
</comment>
<accession>A0ABT7AGF1</accession>
<keyword evidence="4" id="KW-1185">Reference proteome</keyword>
<protein>
    <submittedName>
        <fullName evidence="3">DUF6468 domain-containing protein</fullName>
    </submittedName>
</protein>
<evidence type="ECO:0000259" key="2">
    <source>
        <dbReference type="Pfam" id="PF20072"/>
    </source>
</evidence>
<feature type="transmembrane region" description="Helical" evidence="1">
    <location>
        <begin position="6"/>
        <end position="27"/>
    </location>
</feature>
<evidence type="ECO:0000256" key="1">
    <source>
        <dbReference type="SAM" id="Phobius"/>
    </source>
</evidence>
<dbReference type="Pfam" id="PF20072">
    <property type="entry name" value="DUF6468"/>
    <property type="match status" value="1"/>
</dbReference>
<evidence type="ECO:0000313" key="3">
    <source>
        <dbReference type="EMBL" id="MDJ1158447.1"/>
    </source>
</evidence>